<organism evidence="3 4">
    <name type="scientific">Zizania palustris</name>
    <name type="common">Northern wild rice</name>
    <dbReference type="NCBI Taxonomy" id="103762"/>
    <lineage>
        <taxon>Eukaryota</taxon>
        <taxon>Viridiplantae</taxon>
        <taxon>Streptophyta</taxon>
        <taxon>Embryophyta</taxon>
        <taxon>Tracheophyta</taxon>
        <taxon>Spermatophyta</taxon>
        <taxon>Magnoliopsida</taxon>
        <taxon>Liliopsida</taxon>
        <taxon>Poales</taxon>
        <taxon>Poaceae</taxon>
        <taxon>BOP clade</taxon>
        <taxon>Oryzoideae</taxon>
        <taxon>Oryzeae</taxon>
        <taxon>Zizaniinae</taxon>
        <taxon>Zizania</taxon>
    </lineage>
</organism>
<evidence type="ECO:0000256" key="2">
    <source>
        <dbReference type="SAM" id="SignalP"/>
    </source>
</evidence>
<dbReference type="Proteomes" id="UP000729402">
    <property type="component" value="Unassembled WGS sequence"/>
</dbReference>
<feature type="signal peptide" evidence="2">
    <location>
        <begin position="1"/>
        <end position="31"/>
    </location>
</feature>
<evidence type="ECO:0000313" key="3">
    <source>
        <dbReference type="EMBL" id="KAG8081049.1"/>
    </source>
</evidence>
<proteinExistence type="predicted"/>
<name>A0A8J5W6K0_ZIZPA</name>
<dbReference type="EMBL" id="JAAALK010000282">
    <property type="protein sequence ID" value="KAG8081049.1"/>
    <property type="molecule type" value="Genomic_DNA"/>
</dbReference>
<evidence type="ECO:0000256" key="1">
    <source>
        <dbReference type="SAM" id="MobiDB-lite"/>
    </source>
</evidence>
<evidence type="ECO:0000313" key="4">
    <source>
        <dbReference type="Proteomes" id="UP000729402"/>
    </source>
</evidence>
<feature type="region of interest" description="Disordered" evidence="1">
    <location>
        <begin position="58"/>
        <end position="78"/>
    </location>
</feature>
<feature type="chain" id="PRO_5035223690" evidence="2">
    <location>
        <begin position="32"/>
        <end position="78"/>
    </location>
</feature>
<comment type="caution">
    <text evidence="3">The sequence shown here is derived from an EMBL/GenBank/DDBJ whole genome shotgun (WGS) entry which is preliminary data.</text>
</comment>
<gene>
    <name evidence="3" type="ORF">GUJ93_ZPchr0007g4744</name>
</gene>
<reference evidence="3" key="1">
    <citation type="journal article" date="2021" name="bioRxiv">
        <title>Whole Genome Assembly and Annotation of Northern Wild Rice, Zizania palustris L., Supports a Whole Genome Duplication in the Zizania Genus.</title>
        <authorList>
            <person name="Haas M."/>
            <person name="Kono T."/>
            <person name="Macchietto M."/>
            <person name="Millas R."/>
            <person name="McGilp L."/>
            <person name="Shao M."/>
            <person name="Duquette J."/>
            <person name="Hirsch C.N."/>
            <person name="Kimball J."/>
        </authorList>
    </citation>
    <scope>NUCLEOTIDE SEQUENCE</scope>
    <source>
        <tissue evidence="3">Fresh leaf tissue</tissue>
    </source>
</reference>
<dbReference type="AlphaFoldDB" id="A0A8J5W6K0"/>
<accession>A0A8J5W6K0</accession>
<sequence>MEKMGTRVGLVALVLMGVVLMAAISLQEADAAGSPASASGGGAADGYLNYGSIGTQTDRAAATATPSRVCKASDGCRG</sequence>
<protein>
    <submittedName>
        <fullName evidence="3">Uncharacterized protein</fullName>
    </submittedName>
</protein>
<keyword evidence="4" id="KW-1185">Reference proteome</keyword>
<keyword evidence="2" id="KW-0732">Signal</keyword>
<reference evidence="3" key="2">
    <citation type="submission" date="2021-02" db="EMBL/GenBank/DDBJ databases">
        <authorList>
            <person name="Kimball J.A."/>
            <person name="Haas M.W."/>
            <person name="Macchietto M."/>
            <person name="Kono T."/>
            <person name="Duquette J."/>
            <person name="Shao M."/>
        </authorList>
    </citation>
    <scope>NUCLEOTIDE SEQUENCE</scope>
    <source>
        <tissue evidence="3">Fresh leaf tissue</tissue>
    </source>
</reference>